<gene>
    <name evidence="1" type="ORF">PJ311_05970</name>
</gene>
<dbReference type="Proteomes" id="UP001211894">
    <property type="component" value="Unassembled WGS sequence"/>
</dbReference>
<dbReference type="EMBL" id="JAQKAB010000003">
    <property type="protein sequence ID" value="MDA7026160.1"/>
    <property type="molecule type" value="Genomic_DNA"/>
</dbReference>
<evidence type="ECO:0000313" key="1">
    <source>
        <dbReference type="EMBL" id="MDA7026160.1"/>
    </source>
</evidence>
<dbReference type="Gene3D" id="1.20.5.740">
    <property type="entry name" value="Single helix bin"/>
    <property type="match status" value="1"/>
</dbReference>
<keyword evidence="2" id="KW-1185">Reference proteome</keyword>
<proteinExistence type="predicted"/>
<organism evidence="1 2">
    <name type="scientific">Bacillus changyiensis</name>
    <dbReference type="NCBI Taxonomy" id="3004103"/>
    <lineage>
        <taxon>Bacteria</taxon>
        <taxon>Bacillati</taxon>
        <taxon>Bacillota</taxon>
        <taxon>Bacilli</taxon>
        <taxon>Bacillales</taxon>
        <taxon>Bacillaceae</taxon>
        <taxon>Bacillus</taxon>
    </lineage>
</organism>
<comment type="caution">
    <text evidence="1">The sequence shown here is derived from an EMBL/GenBank/DDBJ whole genome shotgun (WGS) entry which is preliminary data.</text>
</comment>
<accession>A0ABT4X1K3</accession>
<reference evidence="1 2" key="1">
    <citation type="submission" date="2023-01" db="EMBL/GenBank/DDBJ databases">
        <title>Bacillus changyiensis sp. nov., isolated from a coastal deposit.</title>
        <authorList>
            <person name="Xiao G."/>
            <person name="Lai Q."/>
            <person name="Hu Z."/>
            <person name="Shao Z."/>
        </authorList>
    </citation>
    <scope>NUCLEOTIDE SEQUENCE [LARGE SCALE GENOMIC DNA]</scope>
    <source>
        <strain evidence="1 2">CLL-7-23</strain>
    </source>
</reference>
<sequence length="54" mass="6424">MEPAFQKKYSMTKKRGQFIKQANSTFATYQVSPHTKRIFKQNEQLIGEFKRKKA</sequence>
<name>A0ABT4X1K3_9BACI</name>
<evidence type="ECO:0000313" key="2">
    <source>
        <dbReference type="Proteomes" id="UP001211894"/>
    </source>
</evidence>
<dbReference type="RefSeq" id="WP_271340004.1">
    <property type="nucleotide sequence ID" value="NZ_JAQKAB010000003.1"/>
</dbReference>
<dbReference type="Pfam" id="PF14185">
    <property type="entry name" value="SpoIISB_antitox"/>
    <property type="match status" value="1"/>
</dbReference>
<protein>
    <submittedName>
        <fullName evidence="1">Type II toxin-antitoxin system SpoIISB family antitoxin</fullName>
    </submittedName>
</protein>
<dbReference type="InterPro" id="IPR025897">
    <property type="entry name" value="Antitoxin_SpoIISB"/>
</dbReference>